<dbReference type="AlphaFoldDB" id="H0VDE6"/>
<comment type="subcellular location">
    <subcellularLocation>
        <location evidence="1">Secreted</location>
    </subcellularLocation>
</comment>
<dbReference type="PANTHER" id="PTHR11430">
    <property type="entry name" value="LIPOCALIN"/>
    <property type="match status" value="1"/>
</dbReference>
<feature type="domain" description="Lipocalin/cytosolic fatty-acid binding" evidence="10">
    <location>
        <begin position="48"/>
        <end position="192"/>
    </location>
</feature>
<dbReference type="Pfam" id="PF00061">
    <property type="entry name" value="Lipocalin"/>
    <property type="match status" value="1"/>
</dbReference>
<reference evidence="11" key="3">
    <citation type="submission" date="2025-09" db="UniProtKB">
        <authorList>
            <consortium name="Ensembl"/>
        </authorList>
    </citation>
    <scope>IDENTIFICATION</scope>
    <source>
        <strain evidence="11">2N</strain>
    </source>
</reference>
<dbReference type="PANTHER" id="PTHR11430:SF13">
    <property type="entry name" value="NEUTROPHIL GELATINASE-ASSOCIATED LIPOCALIN"/>
    <property type="match status" value="1"/>
</dbReference>
<evidence type="ECO:0000256" key="4">
    <source>
        <dbReference type="ARBA" id="ARBA00022525"/>
    </source>
</evidence>
<dbReference type="STRING" id="10141.ENSCPOP00000007996"/>
<keyword evidence="4" id="KW-0964">Secreted</keyword>
<evidence type="ECO:0000256" key="6">
    <source>
        <dbReference type="ARBA" id="ARBA00023157"/>
    </source>
</evidence>
<name>H0VDE6_CAVPO</name>
<dbReference type="GO" id="GO:0036094">
    <property type="term" value="F:small molecule binding"/>
    <property type="evidence" value="ECO:0007669"/>
    <property type="project" value="InterPro"/>
</dbReference>
<protein>
    <recommendedName>
        <fullName evidence="10">Lipocalin/cytosolic fatty-acid binding domain-containing protein</fullName>
    </recommendedName>
</protein>
<keyword evidence="12" id="KW-1185">Reference proteome</keyword>
<evidence type="ECO:0000256" key="9">
    <source>
        <dbReference type="SAM" id="SignalP"/>
    </source>
</evidence>
<evidence type="ECO:0000313" key="12">
    <source>
        <dbReference type="Proteomes" id="UP000005447"/>
    </source>
</evidence>
<evidence type="ECO:0000259" key="10">
    <source>
        <dbReference type="Pfam" id="PF00061"/>
    </source>
</evidence>
<evidence type="ECO:0000256" key="2">
    <source>
        <dbReference type="ARBA" id="ARBA00006889"/>
    </source>
</evidence>
<dbReference type="OMA" id="CELWRTA"/>
<dbReference type="Proteomes" id="UP000005447">
    <property type="component" value="Unassembled WGS sequence"/>
</dbReference>
<keyword evidence="5 9" id="KW-0732">Signal</keyword>
<dbReference type="GeneTree" id="ENSGT01050000244868"/>
<dbReference type="eggNOG" id="ENOG502T7VZ">
    <property type="taxonomic scope" value="Eukaryota"/>
</dbReference>
<dbReference type="GO" id="GO:0005615">
    <property type="term" value="C:extracellular space"/>
    <property type="evidence" value="ECO:0007669"/>
    <property type="project" value="TreeGrafter"/>
</dbReference>
<feature type="chain" id="PRO_5013220603" description="Lipocalin/cytosolic fatty-acid binding domain-containing protein" evidence="9">
    <location>
        <begin position="21"/>
        <end position="196"/>
    </location>
</feature>
<organism evidence="11 12">
    <name type="scientific">Cavia porcellus</name>
    <name type="common">Guinea pig</name>
    <dbReference type="NCBI Taxonomy" id="10141"/>
    <lineage>
        <taxon>Eukaryota</taxon>
        <taxon>Metazoa</taxon>
        <taxon>Chordata</taxon>
        <taxon>Craniata</taxon>
        <taxon>Vertebrata</taxon>
        <taxon>Euteleostomi</taxon>
        <taxon>Mammalia</taxon>
        <taxon>Eutheria</taxon>
        <taxon>Euarchontoglires</taxon>
        <taxon>Glires</taxon>
        <taxon>Rodentia</taxon>
        <taxon>Hystricomorpha</taxon>
        <taxon>Caviidae</taxon>
        <taxon>Cavia</taxon>
    </lineage>
</organism>
<dbReference type="InterPro" id="IPR012674">
    <property type="entry name" value="Calycin"/>
</dbReference>
<dbReference type="InterPro" id="IPR003087">
    <property type="entry name" value="LCN2/LCN12"/>
</dbReference>
<evidence type="ECO:0000256" key="5">
    <source>
        <dbReference type="ARBA" id="ARBA00022729"/>
    </source>
</evidence>
<sequence>MALGLLYLGLTLLGILKIQAQNPPPALHLNPPLYKVPVQPDFQDDQFQGRWYAIAVADNAIRFENLTQLDMYNMIFQLKDNHGYNVTYAVFSEDYCELWRTAFVPNIQPGQYTLENMTSFTGVQSHVFRVITTDYNNFAVIFVKILYKDRIYFESVLLGRGKELDPTLQESFLDFAKSLGLTEDDVIVTYPTGNVQ</sequence>
<dbReference type="Gene3D" id="2.40.128.20">
    <property type="match status" value="1"/>
</dbReference>
<dbReference type="InterPro" id="IPR022272">
    <property type="entry name" value="Lipocalin_CS"/>
</dbReference>
<dbReference type="Ensembl" id="ENSCPOT00000008982.3">
    <property type="protein sequence ID" value="ENSCPOP00000007996.3"/>
    <property type="gene ID" value="ENSCPOG00000008902.4"/>
</dbReference>
<keyword evidence="3" id="KW-0813">Transport</keyword>
<keyword evidence="7" id="KW-0325">Glycoprotein</keyword>
<dbReference type="EMBL" id="AAKN02030207">
    <property type="status" value="NOT_ANNOTATED_CDS"/>
    <property type="molecule type" value="Genomic_DNA"/>
</dbReference>
<dbReference type="InterPro" id="IPR000566">
    <property type="entry name" value="Lipocln_cytosolic_FA-bd_dom"/>
</dbReference>
<keyword evidence="6" id="KW-1015">Disulfide bond</keyword>
<evidence type="ECO:0000256" key="1">
    <source>
        <dbReference type="ARBA" id="ARBA00004613"/>
    </source>
</evidence>
<dbReference type="SUPFAM" id="SSF50814">
    <property type="entry name" value="Lipocalins"/>
    <property type="match status" value="1"/>
</dbReference>
<feature type="signal peptide" evidence="9">
    <location>
        <begin position="1"/>
        <end position="20"/>
    </location>
</feature>
<evidence type="ECO:0000256" key="7">
    <source>
        <dbReference type="ARBA" id="ARBA00023180"/>
    </source>
</evidence>
<comment type="similarity">
    <text evidence="2 8">Belongs to the calycin superfamily. Lipocalin family.</text>
</comment>
<dbReference type="PROSITE" id="PS00213">
    <property type="entry name" value="LIPOCALIN"/>
    <property type="match status" value="1"/>
</dbReference>
<dbReference type="HOGENOM" id="CLU_094061_2_0_1"/>
<evidence type="ECO:0000256" key="8">
    <source>
        <dbReference type="RuleBase" id="RU003695"/>
    </source>
</evidence>
<accession>H0VDE6</accession>
<evidence type="ECO:0000313" key="11">
    <source>
        <dbReference type="Ensembl" id="ENSCPOP00000007996.3"/>
    </source>
</evidence>
<reference evidence="12" key="1">
    <citation type="journal article" date="2011" name="Nature">
        <title>A high-resolution map of human evolutionary constraint using 29 mammals.</title>
        <authorList>
            <person name="Lindblad-Toh K."/>
            <person name="Garber M."/>
            <person name="Zuk O."/>
            <person name="Lin M.F."/>
            <person name="Parker B.J."/>
            <person name="Washietl S."/>
            <person name="Kheradpour P."/>
            <person name="Ernst J."/>
            <person name="Jordan G."/>
            <person name="Mauceli E."/>
            <person name="Ward L.D."/>
            <person name="Lowe C.B."/>
            <person name="Holloway A.K."/>
            <person name="Clamp M."/>
            <person name="Gnerre S."/>
            <person name="Alfoldi J."/>
            <person name="Beal K."/>
            <person name="Chang J."/>
            <person name="Clawson H."/>
            <person name="Cuff J."/>
            <person name="Di Palma F."/>
            <person name="Fitzgerald S."/>
            <person name="Flicek P."/>
            <person name="Guttman M."/>
            <person name="Hubisz M.J."/>
            <person name="Jaffe D.B."/>
            <person name="Jungreis I."/>
            <person name="Kent W.J."/>
            <person name="Kostka D."/>
            <person name="Lara M."/>
            <person name="Martins A.L."/>
            <person name="Massingham T."/>
            <person name="Moltke I."/>
            <person name="Raney B.J."/>
            <person name="Rasmussen M.D."/>
            <person name="Robinson J."/>
            <person name="Stark A."/>
            <person name="Vilella A.J."/>
            <person name="Wen J."/>
            <person name="Xie X."/>
            <person name="Zody M.C."/>
            <person name="Baldwin J."/>
            <person name="Bloom T."/>
            <person name="Chin C.W."/>
            <person name="Heiman D."/>
            <person name="Nicol R."/>
            <person name="Nusbaum C."/>
            <person name="Young S."/>
            <person name="Wilkinson J."/>
            <person name="Worley K.C."/>
            <person name="Kovar C.L."/>
            <person name="Muzny D.M."/>
            <person name="Gibbs R.A."/>
            <person name="Cree A."/>
            <person name="Dihn H.H."/>
            <person name="Fowler G."/>
            <person name="Jhangiani S."/>
            <person name="Joshi V."/>
            <person name="Lee S."/>
            <person name="Lewis L.R."/>
            <person name="Nazareth L.V."/>
            <person name="Okwuonu G."/>
            <person name="Santibanez J."/>
            <person name="Warren W.C."/>
            <person name="Mardis E.R."/>
            <person name="Weinstock G.M."/>
            <person name="Wilson R.K."/>
            <person name="Delehaunty K."/>
            <person name="Dooling D."/>
            <person name="Fronik C."/>
            <person name="Fulton L."/>
            <person name="Fulton B."/>
            <person name="Graves T."/>
            <person name="Minx P."/>
            <person name="Sodergren E."/>
            <person name="Birney E."/>
            <person name="Margulies E.H."/>
            <person name="Herrero J."/>
            <person name="Green E.D."/>
            <person name="Haussler D."/>
            <person name="Siepel A."/>
            <person name="Goldman N."/>
            <person name="Pollard K.S."/>
            <person name="Pedersen J.S."/>
            <person name="Lander E.S."/>
            <person name="Kellis M."/>
        </authorList>
    </citation>
    <scope>NUCLEOTIDE SEQUENCE [LARGE SCALE GENOMIC DNA]</scope>
    <source>
        <strain evidence="12">2N</strain>
    </source>
</reference>
<dbReference type="InParanoid" id="H0VDE6"/>
<dbReference type="VEuPathDB" id="HostDB:ENSCPOG00000008902"/>
<evidence type="ECO:0000256" key="3">
    <source>
        <dbReference type="ARBA" id="ARBA00022448"/>
    </source>
</evidence>
<dbReference type="InterPro" id="IPR002345">
    <property type="entry name" value="Lipocalin"/>
</dbReference>
<dbReference type="PRINTS" id="PR01275">
    <property type="entry name" value="NGELATINASE"/>
</dbReference>
<reference evidence="11" key="2">
    <citation type="submission" date="2025-08" db="UniProtKB">
        <authorList>
            <consortium name="Ensembl"/>
        </authorList>
    </citation>
    <scope>IDENTIFICATION</scope>
    <source>
        <strain evidence="11">2N</strain>
    </source>
</reference>
<proteinExistence type="inferred from homology"/>
<dbReference type="PRINTS" id="PR00179">
    <property type="entry name" value="LIPOCALIN"/>
</dbReference>